<dbReference type="AlphaFoldDB" id="A0A4R1KDR9"/>
<dbReference type="InterPro" id="IPR015860">
    <property type="entry name" value="ABC_transpr_TagH-like"/>
</dbReference>
<dbReference type="SUPFAM" id="SSF52540">
    <property type="entry name" value="P-loop containing nucleoside triphosphate hydrolases"/>
    <property type="match status" value="1"/>
</dbReference>
<dbReference type="InterPro" id="IPR029439">
    <property type="entry name" value="Wzt_C"/>
</dbReference>
<name>A0A4R1KDR9_9BACT</name>
<proteinExistence type="inferred from homology"/>
<dbReference type="Pfam" id="PF00005">
    <property type="entry name" value="ABC_tran"/>
    <property type="match status" value="1"/>
</dbReference>
<evidence type="ECO:0000313" key="7">
    <source>
        <dbReference type="Proteomes" id="UP000294614"/>
    </source>
</evidence>
<comment type="similarity">
    <text evidence="1">Belongs to the ABC transporter superfamily.</text>
</comment>
<evidence type="ECO:0000259" key="5">
    <source>
        <dbReference type="PROSITE" id="PS50893"/>
    </source>
</evidence>
<comment type="caution">
    <text evidence="6">The sequence shown here is derived from an EMBL/GenBank/DDBJ whole genome shotgun (WGS) entry which is preliminary data.</text>
</comment>
<dbReference type="PANTHER" id="PTHR46743">
    <property type="entry name" value="TEICHOIC ACIDS EXPORT ATP-BINDING PROTEIN TAGH"/>
    <property type="match status" value="1"/>
</dbReference>
<dbReference type="InterPro" id="IPR003593">
    <property type="entry name" value="AAA+_ATPase"/>
</dbReference>
<evidence type="ECO:0000256" key="2">
    <source>
        <dbReference type="ARBA" id="ARBA00022448"/>
    </source>
</evidence>
<dbReference type="GO" id="GO:0016020">
    <property type="term" value="C:membrane"/>
    <property type="evidence" value="ECO:0007669"/>
    <property type="project" value="InterPro"/>
</dbReference>
<evidence type="ECO:0000313" key="6">
    <source>
        <dbReference type="EMBL" id="TCK62143.1"/>
    </source>
</evidence>
<keyword evidence="3" id="KW-0547">Nucleotide-binding</keyword>
<reference evidence="6 7" key="1">
    <citation type="submission" date="2019-03" db="EMBL/GenBank/DDBJ databases">
        <title>Genomic Encyclopedia of Type Strains, Phase IV (KMG-IV): sequencing the most valuable type-strain genomes for metagenomic binning, comparative biology and taxonomic classification.</title>
        <authorList>
            <person name="Goeker M."/>
        </authorList>
    </citation>
    <scope>NUCLEOTIDE SEQUENCE [LARGE SCALE GENOMIC DNA]</scope>
    <source>
        <strain evidence="6 7">DSM 24984</strain>
    </source>
</reference>
<dbReference type="EMBL" id="SMGG01000003">
    <property type="protein sequence ID" value="TCK62143.1"/>
    <property type="molecule type" value="Genomic_DNA"/>
</dbReference>
<gene>
    <name evidence="6" type="ORF">C8D98_0657</name>
</gene>
<protein>
    <submittedName>
        <fullName evidence="6">Lipopolysaccharide transport system ATP-binding protein</fullName>
    </submittedName>
</protein>
<dbReference type="PROSITE" id="PS50893">
    <property type="entry name" value="ABC_TRANSPORTER_2"/>
    <property type="match status" value="1"/>
</dbReference>
<dbReference type="InterPro" id="IPR050683">
    <property type="entry name" value="Bact_Polysacc_Export_ATP-bd"/>
</dbReference>
<evidence type="ECO:0000256" key="3">
    <source>
        <dbReference type="ARBA" id="ARBA00022741"/>
    </source>
</evidence>
<dbReference type="Gene3D" id="2.70.50.60">
    <property type="entry name" value="abc- transporter (atp binding component) like domain"/>
    <property type="match status" value="1"/>
</dbReference>
<dbReference type="GO" id="GO:0005524">
    <property type="term" value="F:ATP binding"/>
    <property type="evidence" value="ECO:0007669"/>
    <property type="project" value="UniProtKB-KW"/>
</dbReference>
<evidence type="ECO:0000256" key="1">
    <source>
        <dbReference type="ARBA" id="ARBA00005417"/>
    </source>
</evidence>
<dbReference type="Gene3D" id="3.40.50.300">
    <property type="entry name" value="P-loop containing nucleotide triphosphate hydrolases"/>
    <property type="match status" value="1"/>
</dbReference>
<dbReference type="SMART" id="SM00382">
    <property type="entry name" value="AAA"/>
    <property type="match status" value="1"/>
</dbReference>
<dbReference type="InterPro" id="IPR017871">
    <property type="entry name" value="ABC_transporter-like_CS"/>
</dbReference>
<accession>A0A4R1KDR9</accession>
<keyword evidence="7" id="KW-1185">Reference proteome</keyword>
<dbReference type="CDD" id="cd10147">
    <property type="entry name" value="Wzt_C-like"/>
    <property type="match status" value="1"/>
</dbReference>
<dbReference type="PANTHER" id="PTHR46743:SF2">
    <property type="entry name" value="TEICHOIC ACIDS EXPORT ATP-BINDING PROTEIN TAGH"/>
    <property type="match status" value="1"/>
</dbReference>
<dbReference type="PROSITE" id="PS00211">
    <property type="entry name" value="ABC_TRANSPORTER_1"/>
    <property type="match status" value="1"/>
</dbReference>
<dbReference type="GO" id="GO:0140359">
    <property type="term" value="F:ABC-type transporter activity"/>
    <property type="evidence" value="ECO:0007669"/>
    <property type="project" value="InterPro"/>
</dbReference>
<feature type="domain" description="ABC transporter" evidence="5">
    <location>
        <begin position="6"/>
        <end position="247"/>
    </location>
</feature>
<dbReference type="InterPro" id="IPR027417">
    <property type="entry name" value="P-loop_NTPase"/>
</dbReference>
<organism evidence="6 7">
    <name type="scientific">Seleniivibrio woodruffii</name>
    <dbReference type="NCBI Taxonomy" id="1078050"/>
    <lineage>
        <taxon>Bacteria</taxon>
        <taxon>Pseudomonadati</taxon>
        <taxon>Deferribacterota</taxon>
        <taxon>Deferribacteres</taxon>
        <taxon>Deferribacterales</taxon>
        <taxon>Geovibrionaceae</taxon>
        <taxon>Seleniivibrio</taxon>
    </lineage>
</organism>
<keyword evidence="4 6" id="KW-0067">ATP-binding</keyword>
<dbReference type="GO" id="GO:0016887">
    <property type="term" value="F:ATP hydrolysis activity"/>
    <property type="evidence" value="ECO:0007669"/>
    <property type="project" value="InterPro"/>
</dbReference>
<dbReference type="InterPro" id="IPR003439">
    <property type="entry name" value="ABC_transporter-like_ATP-bd"/>
</dbReference>
<dbReference type="Pfam" id="PF14524">
    <property type="entry name" value="Wzt_C"/>
    <property type="match status" value="1"/>
</dbReference>
<dbReference type="RefSeq" id="WP_132871981.1">
    <property type="nucleotide sequence ID" value="NZ_JBLJBI010000029.1"/>
</dbReference>
<evidence type="ECO:0000256" key="4">
    <source>
        <dbReference type="ARBA" id="ARBA00022840"/>
    </source>
</evidence>
<sequence>MNEIAIRVENLSKVYRLYNRHADRLKEALHPLRRCYHKNFYALDNLSFEIKKGDTVGIIGKNGAGKSTLLKILTGVLTPSSGSVSVNGKVSSLLELGAGFNPQMTGIENVYLNGAIMGFSTEEMDAKIDEILSFADIGDFVYQPVKTYSSGMFARLAFAVAINVEPEILIVDEALSVGDVFFQTKCMAKMKAMVNKGITVLFVTHDIHAVRTFCSKAMYLENGRIIGFGDVEQLTSDYMRIQRDSANSALQSSELKISDMSDQPAIETQEAKSSEYSGILDLSGKKALQGIHSGNGKATILDFAILDKNGFQVSEIESCAEYSILMGIKFHEDMDSFAVVAPVRSLNGEQQIGVSSSASKAVFPPVKKDSVFVVRINSVMNIKQGAYTLTLAVELPIILNEIHEFLHVIENCAAFKVVWGSHRFPTTFFTDGSFEITAVS</sequence>
<dbReference type="Proteomes" id="UP000294614">
    <property type="component" value="Unassembled WGS sequence"/>
</dbReference>
<keyword evidence="2" id="KW-0813">Transport</keyword>
<dbReference type="CDD" id="cd03220">
    <property type="entry name" value="ABC_KpsT_Wzt"/>
    <property type="match status" value="1"/>
</dbReference>